<dbReference type="GO" id="GO:0005634">
    <property type="term" value="C:nucleus"/>
    <property type="evidence" value="ECO:0007669"/>
    <property type="project" value="TreeGrafter"/>
</dbReference>
<proteinExistence type="inferred from homology"/>
<dbReference type="GO" id="GO:0046785">
    <property type="term" value="P:microtubule polymerization"/>
    <property type="evidence" value="ECO:0007669"/>
    <property type="project" value="InterPro"/>
</dbReference>
<dbReference type="OrthoDB" id="10686607at2759"/>
<keyword evidence="5" id="KW-1185">Reference proteome</keyword>
<accession>L1IU20</accession>
<feature type="region of interest" description="Disordered" evidence="2">
    <location>
        <begin position="771"/>
        <end position="796"/>
    </location>
</feature>
<dbReference type="EMBL" id="JH993040">
    <property type="protein sequence ID" value="EKX39379.1"/>
    <property type="molecule type" value="Genomic_DNA"/>
</dbReference>
<reference evidence="4" key="3">
    <citation type="submission" date="2016-03" db="UniProtKB">
        <authorList>
            <consortium name="EnsemblProtists"/>
        </authorList>
    </citation>
    <scope>IDENTIFICATION</scope>
</reference>
<dbReference type="PANTHER" id="PTHR13275:SF4">
    <property type="entry name" value="VACUOLAR PROTEIN SORTING-ASSOCIATED PROTEIN 72 HOMOLOG"/>
    <property type="match status" value="1"/>
</dbReference>
<protein>
    <recommendedName>
        <fullName evidence="6">EF-hand domain-containing protein</fullName>
    </recommendedName>
</protein>
<evidence type="ECO:0000313" key="5">
    <source>
        <dbReference type="Proteomes" id="UP000011087"/>
    </source>
</evidence>
<dbReference type="PANTHER" id="PTHR13275">
    <property type="entry name" value="YL-1 PROTEIN TRANSCRIPTION FACTOR-LIKE 1"/>
    <property type="match status" value="1"/>
</dbReference>
<feature type="compositionally biased region" description="Acidic residues" evidence="2">
    <location>
        <begin position="512"/>
        <end position="521"/>
    </location>
</feature>
<feature type="compositionally biased region" description="Basic and acidic residues" evidence="2">
    <location>
        <begin position="558"/>
        <end position="576"/>
    </location>
</feature>
<dbReference type="PaxDb" id="55529-EKX39379"/>
<evidence type="ECO:0000313" key="3">
    <source>
        <dbReference type="EMBL" id="EKX39379.1"/>
    </source>
</evidence>
<feature type="compositionally biased region" description="Polar residues" evidence="2">
    <location>
        <begin position="771"/>
        <end position="787"/>
    </location>
</feature>
<feature type="compositionally biased region" description="Polar residues" evidence="2">
    <location>
        <begin position="843"/>
        <end position="868"/>
    </location>
</feature>
<feature type="compositionally biased region" description="Basic and acidic residues" evidence="2">
    <location>
        <begin position="678"/>
        <end position="691"/>
    </location>
</feature>
<feature type="region of interest" description="Disordered" evidence="2">
    <location>
        <begin position="124"/>
        <end position="154"/>
    </location>
</feature>
<dbReference type="Gene3D" id="1.10.238.10">
    <property type="entry name" value="EF-hand"/>
    <property type="match status" value="1"/>
</dbReference>
<dbReference type="EnsemblProtists" id="EKX39379">
    <property type="protein sequence ID" value="EKX39379"/>
    <property type="gene ID" value="GUITHDRAFT_114576"/>
</dbReference>
<reference evidence="5" key="2">
    <citation type="submission" date="2012-11" db="EMBL/GenBank/DDBJ databases">
        <authorList>
            <person name="Kuo A."/>
            <person name="Curtis B.A."/>
            <person name="Tanifuji G."/>
            <person name="Burki F."/>
            <person name="Gruber A."/>
            <person name="Irimia M."/>
            <person name="Maruyama S."/>
            <person name="Arias M.C."/>
            <person name="Ball S.G."/>
            <person name="Gile G.H."/>
            <person name="Hirakawa Y."/>
            <person name="Hopkins J.F."/>
            <person name="Rensing S.A."/>
            <person name="Schmutz J."/>
            <person name="Symeonidi A."/>
            <person name="Elias M."/>
            <person name="Eveleigh R.J."/>
            <person name="Herman E.K."/>
            <person name="Klute M.J."/>
            <person name="Nakayama T."/>
            <person name="Obornik M."/>
            <person name="Reyes-Prieto A."/>
            <person name="Armbrust E.V."/>
            <person name="Aves S.J."/>
            <person name="Beiko R.G."/>
            <person name="Coutinho P."/>
            <person name="Dacks J.B."/>
            <person name="Durnford D.G."/>
            <person name="Fast N.M."/>
            <person name="Green B.R."/>
            <person name="Grisdale C."/>
            <person name="Hempe F."/>
            <person name="Henrissat B."/>
            <person name="Hoppner M.P."/>
            <person name="Ishida K.-I."/>
            <person name="Kim E."/>
            <person name="Koreny L."/>
            <person name="Kroth P.G."/>
            <person name="Liu Y."/>
            <person name="Malik S.-B."/>
            <person name="Maier U.G."/>
            <person name="McRose D."/>
            <person name="Mock T."/>
            <person name="Neilson J.A."/>
            <person name="Onodera N.T."/>
            <person name="Poole A.M."/>
            <person name="Pritham E.J."/>
            <person name="Richards T.A."/>
            <person name="Rocap G."/>
            <person name="Roy S.W."/>
            <person name="Sarai C."/>
            <person name="Schaack S."/>
            <person name="Shirato S."/>
            <person name="Slamovits C.H."/>
            <person name="Spencer D.F."/>
            <person name="Suzuki S."/>
            <person name="Worden A.Z."/>
            <person name="Zauner S."/>
            <person name="Barry K."/>
            <person name="Bell C."/>
            <person name="Bharti A.K."/>
            <person name="Crow J.A."/>
            <person name="Grimwood J."/>
            <person name="Kramer R."/>
            <person name="Lindquist E."/>
            <person name="Lucas S."/>
            <person name="Salamov A."/>
            <person name="McFadden G.I."/>
            <person name="Lane C.E."/>
            <person name="Keeling P.J."/>
            <person name="Gray M.W."/>
            <person name="Grigoriev I.V."/>
            <person name="Archibald J.M."/>
        </authorList>
    </citation>
    <scope>NUCLEOTIDE SEQUENCE</scope>
    <source>
        <strain evidence="5">CCMP2712</strain>
    </source>
</reference>
<dbReference type="InterPro" id="IPR011992">
    <property type="entry name" value="EF-hand-dom_pair"/>
</dbReference>
<reference evidence="3 5" key="1">
    <citation type="journal article" date="2012" name="Nature">
        <title>Algal genomes reveal evolutionary mosaicism and the fate of nucleomorphs.</title>
        <authorList>
            <consortium name="DOE Joint Genome Institute"/>
            <person name="Curtis B.A."/>
            <person name="Tanifuji G."/>
            <person name="Burki F."/>
            <person name="Gruber A."/>
            <person name="Irimia M."/>
            <person name="Maruyama S."/>
            <person name="Arias M.C."/>
            <person name="Ball S.G."/>
            <person name="Gile G.H."/>
            <person name="Hirakawa Y."/>
            <person name="Hopkins J.F."/>
            <person name="Kuo A."/>
            <person name="Rensing S.A."/>
            <person name="Schmutz J."/>
            <person name="Symeonidi A."/>
            <person name="Elias M."/>
            <person name="Eveleigh R.J."/>
            <person name="Herman E.K."/>
            <person name="Klute M.J."/>
            <person name="Nakayama T."/>
            <person name="Obornik M."/>
            <person name="Reyes-Prieto A."/>
            <person name="Armbrust E.V."/>
            <person name="Aves S.J."/>
            <person name="Beiko R.G."/>
            <person name="Coutinho P."/>
            <person name="Dacks J.B."/>
            <person name="Durnford D.G."/>
            <person name="Fast N.M."/>
            <person name="Green B.R."/>
            <person name="Grisdale C.J."/>
            <person name="Hempel F."/>
            <person name="Henrissat B."/>
            <person name="Hoppner M.P."/>
            <person name="Ishida K."/>
            <person name="Kim E."/>
            <person name="Koreny L."/>
            <person name="Kroth P.G."/>
            <person name="Liu Y."/>
            <person name="Malik S.B."/>
            <person name="Maier U.G."/>
            <person name="McRose D."/>
            <person name="Mock T."/>
            <person name="Neilson J.A."/>
            <person name="Onodera N.T."/>
            <person name="Poole A.M."/>
            <person name="Pritham E.J."/>
            <person name="Richards T.A."/>
            <person name="Rocap G."/>
            <person name="Roy S.W."/>
            <person name="Sarai C."/>
            <person name="Schaack S."/>
            <person name="Shirato S."/>
            <person name="Slamovits C.H."/>
            <person name="Spencer D.F."/>
            <person name="Suzuki S."/>
            <person name="Worden A.Z."/>
            <person name="Zauner S."/>
            <person name="Barry K."/>
            <person name="Bell C."/>
            <person name="Bharti A.K."/>
            <person name="Crow J.A."/>
            <person name="Grimwood J."/>
            <person name="Kramer R."/>
            <person name="Lindquist E."/>
            <person name="Lucas S."/>
            <person name="Salamov A."/>
            <person name="McFadden G.I."/>
            <person name="Lane C.E."/>
            <person name="Keeling P.J."/>
            <person name="Gray M.W."/>
            <person name="Grigoriev I.V."/>
            <person name="Archibald J.M."/>
        </authorList>
    </citation>
    <scope>NUCLEOTIDE SEQUENCE</scope>
    <source>
        <strain evidence="3 5">CCMP2712</strain>
    </source>
</reference>
<feature type="compositionally biased region" description="Low complexity" evidence="2">
    <location>
        <begin position="420"/>
        <end position="434"/>
    </location>
</feature>
<name>L1IU20_GUITC</name>
<feature type="region of interest" description="Disordered" evidence="2">
    <location>
        <begin position="813"/>
        <end position="891"/>
    </location>
</feature>
<organism evidence="3">
    <name type="scientific">Guillardia theta (strain CCMP2712)</name>
    <name type="common">Cryptophyte</name>
    <dbReference type="NCBI Taxonomy" id="905079"/>
    <lineage>
        <taxon>Eukaryota</taxon>
        <taxon>Cryptophyceae</taxon>
        <taxon>Pyrenomonadales</taxon>
        <taxon>Geminigeraceae</taxon>
        <taxon>Guillardia</taxon>
    </lineage>
</organism>
<evidence type="ECO:0000256" key="2">
    <source>
        <dbReference type="SAM" id="MobiDB-lite"/>
    </source>
</evidence>
<feature type="compositionally biased region" description="Basic and acidic residues" evidence="2">
    <location>
        <begin position="522"/>
        <end position="548"/>
    </location>
</feature>
<feature type="compositionally biased region" description="Polar residues" evidence="2">
    <location>
        <begin position="500"/>
        <end position="511"/>
    </location>
</feature>
<feature type="compositionally biased region" description="Basic and acidic residues" evidence="2">
    <location>
        <begin position="607"/>
        <end position="650"/>
    </location>
</feature>
<dbReference type="HOGENOM" id="CLU_298356_0_0_1"/>
<dbReference type="OMA" id="QMIANTS"/>
<evidence type="ECO:0000313" key="4">
    <source>
        <dbReference type="EnsemblProtists" id="EKX39379"/>
    </source>
</evidence>
<feature type="compositionally biased region" description="Polar residues" evidence="2">
    <location>
        <begin position="580"/>
        <end position="590"/>
    </location>
</feature>
<feature type="compositionally biased region" description="Polar residues" evidence="2">
    <location>
        <begin position="741"/>
        <end position="754"/>
    </location>
</feature>
<dbReference type="RefSeq" id="XP_005826359.1">
    <property type="nucleotide sequence ID" value="XM_005826302.1"/>
</dbReference>
<dbReference type="GO" id="GO:0015631">
    <property type="term" value="F:tubulin binding"/>
    <property type="evidence" value="ECO:0007669"/>
    <property type="project" value="InterPro"/>
</dbReference>
<evidence type="ECO:0008006" key="6">
    <source>
        <dbReference type="Google" id="ProtNLM"/>
    </source>
</evidence>
<dbReference type="GeneID" id="17296152"/>
<feature type="compositionally biased region" description="Low complexity" evidence="2">
    <location>
        <begin position="726"/>
        <end position="740"/>
    </location>
</feature>
<dbReference type="PROSITE" id="PS51450">
    <property type="entry name" value="LRR"/>
    <property type="match status" value="1"/>
</dbReference>
<sequence length="1008" mass="113706">MGDEVLELYSDNLHKIFSHYARGDTMDASCFMECMAACSITPEPLALDAVSRIFKSGARGSHALEFQDFLECLERCSLMGFLQDPETQEEVSYDEAMVFLLRRIDRSRVYKTIDPSGKFLLPEHAVGHESEGSDSVEEEKKEKSSDQQQNDELSAEETDRLLRSLFHYYCLEGKQSSKQQMVAGKFYKFVRECKLMDSRVDQEAAGKIYKQVMKISSSGVNYIAYSDFVEALALLANLKYDNVGSPLEVFTRLVNDHLKHNLPEAVKKQMELPIEIQDEIKESQQKAEEAEVMVRANEQPSINKTGGGGLKSSAKPPPSSTTGGNVSDVLGFEVDLSGSDFSDESQEEDAEAHVKPDAKEADSDVHQDSSSEKEQETQEMTEGNEKRIREEEGDVTAGNQQEVTAEGHHHQHHHHHHEQQQQQQQQQQQHQYHQVTKHALLEEAQEGEEGGEEKVEQEEVERRHATSVEAASEDEKPGGQGTDDMQQDFMPRGEDGRVEGTSSRVSKQTIWDDSEEEEEEEEKHSHERYKEHEPKIDTHSQPLHRFDLSSDDEGSPSAKKERSLVRQRVADYEFHKAQQHPPSNGVQTPKPSHPTKHEEDWAFETSTHNHHDNKNLHFTEQMERSQRQSEMRRSTDHMPHGRVKSEEKQKKPLSKQQLYNEIMKSIDPQRSGRKVKKRREEPEVQVRRSIETVHPQSTSRAPAPSHLDASGSSSRAAPRVSEAPRTASAKKSSSSKSTASQEQPTFQDDLQKMLHSSNALLKSLQSEIDNLKSENTSLSSKVTTLNETVKEKRMNEKRLQEQLDIVSKSLEESNRSKLVTSRYSPNQSAAARRTPSPGLRGSASPTMGKDTNQSKGRSSSAGRLNNSARDQRSVSPAARQRYRAPSPRPRAENFVPRYKCVRDLKISVGLSTLSLSNQYITSLEGLGVHRGLKTLFLQPNLKELHLENNKLTSLRGLQPQPALEKIWVVGNPVCENKFINAMCLMAIGSSLLRIDDSGIVPKMRELAM</sequence>
<dbReference type="Gene3D" id="3.80.10.10">
    <property type="entry name" value="Ribonuclease Inhibitor"/>
    <property type="match status" value="1"/>
</dbReference>
<dbReference type="InterPro" id="IPR032675">
    <property type="entry name" value="LRR_dom_sf"/>
</dbReference>
<dbReference type="SUPFAM" id="SSF47473">
    <property type="entry name" value="EF-hand"/>
    <property type="match status" value="1"/>
</dbReference>
<feature type="compositionally biased region" description="Basic and acidic residues" evidence="2">
    <location>
        <begin position="351"/>
        <end position="376"/>
    </location>
</feature>
<dbReference type="Pfam" id="PF05517">
    <property type="entry name" value="p25-alpha"/>
    <property type="match status" value="1"/>
</dbReference>
<dbReference type="AlphaFoldDB" id="L1IU20"/>
<feature type="compositionally biased region" description="Polar residues" evidence="2">
    <location>
        <begin position="816"/>
        <end position="829"/>
    </location>
</feature>
<comment type="similarity">
    <text evidence="1">Belongs to the TPPP family.</text>
</comment>
<feature type="compositionally biased region" description="Acidic residues" evidence="2">
    <location>
        <begin position="341"/>
        <end position="350"/>
    </location>
</feature>
<evidence type="ECO:0000256" key="1">
    <source>
        <dbReference type="ARBA" id="ARBA00010994"/>
    </source>
</evidence>
<dbReference type="InterPro" id="IPR001611">
    <property type="entry name" value="Leu-rich_rpt"/>
</dbReference>
<dbReference type="InterPro" id="IPR008907">
    <property type="entry name" value="TPP/p25"/>
</dbReference>
<dbReference type="Proteomes" id="UP000011087">
    <property type="component" value="Unassembled WGS sequence"/>
</dbReference>
<dbReference type="SUPFAM" id="SSF52058">
    <property type="entry name" value="L domain-like"/>
    <property type="match status" value="1"/>
</dbReference>
<dbReference type="KEGG" id="gtt:GUITHDRAFT_114576"/>
<feature type="compositionally biased region" description="Acidic residues" evidence="2">
    <location>
        <begin position="443"/>
        <end position="459"/>
    </location>
</feature>
<feature type="region of interest" description="Disordered" evidence="2">
    <location>
        <begin position="283"/>
        <end position="754"/>
    </location>
</feature>
<gene>
    <name evidence="3" type="ORF">GUITHDRAFT_114576</name>
</gene>